<evidence type="ECO:0000313" key="2">
    <source>
        <dbReference type="EMBL" id="MEQ2578790.1"/>
    </source>
</evidence>
<dbReference type="SUPFAM" id="SSF140931">
    <property type="entry name" value="Fic-like"/>
    <property type="match status" value="1"/>
</dbReference>
<dbReference type="InterPro" id="IPR036597">
    <property type="entry name" value="Fido-like_dom_sf"/>
</dbReference>
<evidence type="ECO:0000313" key="3">
    <source>
        <dbReference type="Proteomes" id="UP001470288"/>
    </source>
</evidence>
<dbReference type="RefSeq" id="WP_349144355.1">
    <property type="nucleotide sequence ID" value="NZ_JBBMFC010000012.1"/>
</dbReference>
<proteinExistence type="predicted"/>
<dbReference type="InterPro" id="IPR003812">
    <property type="entry name" value="Fido"/>
</dbReference>
<sequence length="377" mass="43195">MILYVDSNWISAYNMIEYMQIRRLAMHIFDYSFLDKGLLPAEIVNLTSTISAFNAISGERKEKNRSVYTELEKIARVQSVKSSNAIEGIITTDVRIKEIVNKNSAPLNHSEREIAGYRDALDEIHSANKQMSMSENMILHIHKVMTEIAGYELSGKYKSEDNLIMEIDENRRRRIRFAPVPAADTKEAMEQMILAYMEARDNPRINQLLLIPCVVLDFLCIHPFSDGNGRVSRLLSIFLLYKSGYDVGKYVSLEEQINEDKEYYYSALQESSIGWHTNENSYFEFIKNFLSVLYHCYKELDKRFSTVNGKRLSKTERIEQTVLNSVLPVSKSEICDILPDVSPTTVEAVLGKMVKTGSIIKLGRARATKYVNADYIS</sequence>
<dbReference type="Pfam" id="PF02661">
    <property type="entry name" value="Fic"/>
    <property type="match status" value="1"/>
</dbReference>
<gene>
    <name evidence="2" type="ORF">WMO62_08050</name>
</gene>
<reference evidence="2 3" key="1">
    <citation type="submission" date="2024-03" db="EMBL/GenBank/DDBJ databases">
        <title>Human intestinal bacterial collection.</title>
        <authorList>
            <person name="Pauvert C."/>
            <person name="Hitch T.C.A."/>
            <person name="Clavel T."/>
        </authorList>
    </citation>
    <scope>NUCLEOTIDE SEQUENCE [LARGE SCALE GENOMIC DNA]</scope>
    <source>
        <strain evidence="2 3">CLA-AA-H78B</strain>
    </source>
</reference>
<dbReference type="PROSITE" id="PS51459">
    <property type="entry name" value="FIDO"/>
    <property type="match status" value="1"/>
</dbReference>
<dbReference type="PANTHER" id="PTHR13504:SF38">
    <property type="entry name" value="FIDO DOMAIN-CONTAINING PROTEIN"/>
    <property type="match status" value="1"/>
</dbReference>
<evidence type="ECO:0000259" key="1">
    <source>
        <dbReference type="PROSITE" id="PS51459"/>
    </source>
</evidence>
<dbReference type="Proteomes" id="UP001470288">
    <property type="component" value="Unassembled WGS sequence"/>
</dbReference>
<organism evidence="2 3">
    <name type="scientific">Hominiventricola aquisgranensis</name>
    <dbReference type="NCBI Taxonomy" id="3133164"/>
    <lineage>
        <taxon>Bacteria</taxon>
        <taxon>Bacillati</taxon>
        <taxon>Bacillota</taxon>
        <taxon>Clostridia</taxon>
        <taxon>Lachnospirales</taxon>
        <taxon>Lachnospiraceae</taxon>
        <taxon>Hominiventricola</taxon>
    </lineage>
</organism>
<feature type="domain" description="Fido" evidence="1">
    <location>
        <begin position="133"/>
        <end position="288"/>
    </location>
</feature>
<dbReference type="EMBL" id="JBBMFC010000012">
    <property type="protein sequence ID" value="MEQ2578790.1"/>
    <property type="molecule type" value="Genomic_DNA"/>
</dbReference>
<protein>
    <submittedName>
        <fullName evidence="2">Fic family protein</fullName>
    </submittedName>
</protein>
<accession>A0ABV1I0S2</accession>
<dbReference type="PANTHER" id="PTHR13504">
    <property type="entry name" value="FIDO DOMAIN-CONTAINING PROTEIN DDB_G0283145"/>
    <property type="match status" value="1"/>
</dbReference>
<comment type="caution">
    <text evidence="2">The sequence shown here is derived from an EMBL/GenBank/DDBJ whole genome shotgun (WGS) entry which is preliminary data.</text>
</comment>
<keyword evidence="3" id="KW-1185">Reference proteome</keyword>
<dbReference type="InterPro" id="IPR040198">
    <property type="entry name" value="Fido_containing"/>
</dbReference>
<dbReference type="Gene3D" id="1.10.3290.10">
    <property type="entry name" value="Fido-like domain"/>
    <property type="match status" value="1"/>
</dbReference>
<name>A0ABV1I0S2_9FIRM</name>